<dbReference type="InterPro" id="IPR001789">
    <property type="entry name" value="Sig_transdc_resp-reg_receiver"/>
</dbReference>
<feature type="region of interest" description="Disordered" evidence="9">
    <location>
        <begin position="130"/>
        <end position="162"/>
    </location>
</feature>
<keyword evidence="6" id="KW-0238">DNA-binding</keyword>
<dbReference type="Pfam" id="PF00072">
    <property type="entry name" value="Response_reg"/>
    <property type="match status" value="1"/>
</dbReference>
<reference evidence="12 13" key="1">
    <citation type="submission" date="2020-08" db="EMBL/GenBank/DDBJ databases">
        <title>Cohnella phylogeny.</title>
        <authorList>
            <person name="Dunlap C."/>
        </authorList>
    </citation>
    <scope>NUCLEOTIDE SEQUENCE [LARGE SCALE GENOMIC DNA]</scope>
    <source>
        <strain evidence="12 13">DSM 103658</strain>
    </source>
</reference>
<evidence type="ECO:0000259" key="10">
    <source>
        <dbReference type="PROSITE" id="PS01124"/>
    </source>
</evidence>
<keyword evidence="3 8" id="KW-0597">Phosphoprotein</keyword>
<dbReference type="InterPro" id="IPR018060">
    <property type="entry name" value="HTH_AraC"/>
</dbReference>
<dbReference type="SUPFAM" id="SSF46689">
    <property type="entry name" value="Homeodomain-like"/>
    <property type="match status" value="2"/>
</dbReference>
<evidence type="ECO:0000256" key="5">
    <source>
        <dbReference type="ARBA" id="ARBA00023015"/>
    </source>
</evidence>
<dbReference type="Pfam" id="PF12833">
    <property type="entry name" value="HTH_18"/>
    <property type="match status" value="1"/>
</dbReference>
<evidence type="ECO:0000256" key="9">
    <source>
        <dbReference type="SAM" id="MobiDB-lite"/>
    </source>
</evidence>
<dbReference type="Gene3D" id="1.10.10.60">
    <property type="entry name" value="Homeodomain-like"/>
    <property type="match status" value="2"/>
</dbReference>
<feature type="domain" description="Response regulatory" evidence="11">
    <location>
        <begin position="3"/>
        <end position="120"/>
    </location>
</feature>
<feature type="compositionally biased region" description="Low complexity" evidence="9">
    <location>
        <begin position="145"/>
        <end position="159"/>
    </location>
</feature>
<evidence type="ECO:0000256" key="4">
    <source>
        <dbReference type="ARBA" id="ARBA00023012"/>
    </source>
</evidence>
<evidence type="ECO:0000313" key="13">
    <source>
        <dbReference type="Proteomes" id="UP000574133"/>
    </source>
</evidence>
<evidence type="ECO:0000256" key="1">
    <source>
        <dbReference type="ARBA" id="ARBA00004496"/>
    </source>
</evidence>
<sequence length="276" mass="31383">MYRVMIVDDERLVRQGIRTSIDWAEQGIEIAAEAKNGEDALRQLAACPFDLIVSDIRMPVLSGLDLAREIKRSRLPVEIVLLSGYEDFGYATEAMRLGVRDYLLKPVTAEKLVETIAGFRDELLEKQNVRGTRKGAASEPAKTMPELQPMQQPVQQPRQTIRTKQPGKLVKDVIRFAVEHIDQPIGLSDAAAHVEVTPSYLCKVFKDEIGMPFTKWLNCRRVEEAKTLLEQTWLKTYEIAGRVGYHDYKYFSLMFKKYAGCSPREYRNHGCAKDGS</sequence>
<dbReference type="GO" id="GO:0043565">
    <property type="term" value="F:sequence-specific DNA binding"/>
    <property type="evidence" value="ECO:0007669"/>
    <property type="project" value="InterPro"/>
</dbReference>
<protein>
    <submittedName>
        <fullName evidence="12">Response regulator</fullName>
    </submittedName>
</protein>
<keyword evidence="5" id="KW-0805">Transcription regulation</keyword>
<dbReference type="InterPro" id="IPR009057">
    <property type="entry name" value="Homeodomain-like_sf"/>
</dbReference>
<dbReference type="SUPFAM" id="SSF52172">
    <property type="entry name" value="CheY-like"/>
    <property type="match status" value="1"/>
</dbReference>
<gene>
    <name evidence="12" type="ORF">H4Q31_01995</name>
</gene>
<dbReference type="PROSITE" id="PS01124">
    <property type="entry name" value="HTH_ARAC_FAMILY_2"/>
    <property type="match status" value="1"/>
</dbReference>
<dbReference type="Proteomes" id="UP000574133">
    <property type="component" value="Unassembled WGS sequence"/>
</dbReference>
<accession>A0A841T3C6</accession>
<evidence type="ECO:0000259" key="11">
    <source>
        <dbReference type="PROSITE" id="PS50110"/>
    </source>
</evidence>
<dbReference type="GO" id="GO:0003700">
    <property type="term" value="F:DNA-binding transcription factor activity"/>
    <property type="evidence" value="ECO:0007669"/>
    <property type="project" value="InterPro"/>
</dbReference>
<comment type="subcellular location">
    <subcellularLocation>
        <location evidence="1">Cytoplasm</location>
    </subcellularLocation>
</comment>
<keyword evidence="4" id="KW-0902">Two-component regulatory system</keyword>
<name>A0A841T3C6_9BACL</name>
<dbReference type="RefSeq" id="WP_185177396.1">
    <property type="nucleotide sequence ID" value="NZ_CBCSEP010000034.1"/>
</dbReference>
<dbReference type="GO" id="GO:0000160">
    <property type="term" value="P:phosphorelay signal transduction system"/>
    <property type="evidence" value="ECO:0007669"/>
    <property type="project" value="UniProtKB-KW"/>
</dbReference>
<evidence type="ECO:0000256" key="3">
    <source>
        <dbReference type="ARBA" id="ARBA00022553"/>
    </source>
</evidence>
<feature type="domain" description="HTH araC/xylS-type" evidence="10">
    <location>
        <begin position="171"/>
        <end position="269"/>
    </location>
</feature>
<keyword evidence="13" id="KW-1185">Reference proteome</keyword>
<dbReference type="Gene3D" id="3.40.50.2300">
    <property type="match status" value="1"/>
</dbReference>
<keyword evidence="7" id="KW-0804">Transcription</keyword>
<comment type="caution">
    <text evidence="12">The sequence shown here is derived from an EMBL/GenBank/DDBJ whole genome shotgun (WGS) entry which is preliminary data.</text>
</comment>
<evidence type="ECO:0000313" key="12">
    <source>
        <dbReference type="EMBL" id="MBB6676093.1"/>
    </source>
</evidence>
<evidence type="ECO:0000256" key="6">
    <source>
        <dbReference type="ARBA" id="ARBA00023125"/>
    </source>
</evidence>
<feature type="modified residue" description="4-aspartylphosphate" evidence="8">
    <location>
        <position position="55"/>
    </location>
</feature>
<dbReference type="PROSITE" id="PS50110">
    <property type="entry name" value="RESPONSE_REGULATORY"/>
    <property type="match status" value="1"/>
</dbReference>
<dbReference type="AlphaFoldDB" id="A0A841T3C6"/>
<evidence type="ECO:0000256" key="8">
    <source>
        <dbReference type="PROSITE-ProRule" id="PRU00169"/>
    </source>
</evidence>
<dbReference type="SMART" id="SM00448">
    <property type="entry name" value="REC"/>
    <property type="match status" value="1"/>
</dbReference>
<dbReference type="CDD" id="cd17536">
    <property type="entry name" value="REC_YesN-like"/>
    <property type="match status" value="1"/>
</dbReference>
<dbReference type="InterPro" id="IPR011006">
    <property type="entry name" value="CheY-like_superfamily"/>
</dbReference>
<proteinExistence type="predicted"/>
<organism evidence="12 13">
    <name type="scientific">Cohnella lubricantis</name>
    <dbReference type="NCBI Taxonomy" id="2163172"/>
    <lineage>
        <taxon>Bacteria</taxon>
        <taxon>Bacillati</taxon>
        <taxon>Bacillota</taxon>
        <taxon>Bacilli</taxon>
        <taxon>Bacillales</taxon>
        <taxon>Paenibacillaceae</taxon>
        <taxon>Cohnella</taxon>
    </lineage>
</organism>
<keyword evidence="2" id="KW-0963">Cytoplasm</keyword>
<dbReference type="GO" id="GO:0005737">
    <property type="term" value="C:cytoplasm"/>
    <property type="evidence" value="ECO:0007669"/>
    <property type="project" value="UniProtKB-SubCell"/>
</dbReference>
<evidence type="ECO:0000256" key="2">
    <source>
        <dbReference type="ARBA" id="ARBA00022490"/>
    </source>
</evidence>
<dbReference type="InterPro" id="IPR051552">
    <property type="entry name" value="HptR"/>
</dbReference>
<dbReference type="SMART" id="SM00342">
    <property type="entry name" value="HTH_ARAC"/>
    <property type="match status" value="1"/>
</dbReference>
<dbReference type="EMBL" id="JACJVN010000009">
    <property type="protein sequence ID" value="MBB6676093.1"/>
    <property type="molecule type" value="Genomic_DNA"/>
</dbReference>
<dbReference type="PANTHER" id="PTHR42713">
    <property type="entry name" value="HISTIDINE KINASE-RELATED"/>
    <property type="match status" value="1"/>
</dbReference>
<evidence type="ECO:0000256" key="7">
    <source>
        <dbReference type="ARBA" id="ARBA00023163"/>
    </source>
</evidence>
<dbReference type="PANTHER" id="PTHR42713:SF3">
    <property type="entry name" value="TRANSCRIPTIONAL REGULATORY PROTEIN HPTR"/>
    <property type="match status" value="1"/>
</dbReference>